<name>A0A0E9TFQ6_ANGAN</name>
<evidence type="ECO:0000256" key="1">
    <source>
        <dbReference type="SAM" id="MobiDB-lite"/>
    </source>
</evidence>
<dbReference type="AlphaFoldDB" id="A0A0E9TFQ6"/>
<evidence type="ECO:0000313" key="2">
    <source>
        <dbReference type="EMBL" id="JAH52431.1"/>
    </source>
</evidence>
<sequence>MRCIHRMSQCSPSRRGFQQDVRSG</sequence>
<feature type="region of interest" description="Disordered" evidence="1">
    <location>
        <begin position="1"/>
        <end position="24"/>
    </location>
</feature>
<organism evidence="2">
    <name type="scientific">Anguilla anguilla</name>
    <name type="common">European freshwater eel</name>
    <name type="synonym">Muraena anguilla</name>
    <dbReference type="NCBI Taxonomy" id="7936"/>
    <lineage>
        <taxon>Eukaryota</taxon>
        <taxon>Metazoa</taxon>
        <taxon>Chordata</taxon>
        <taxon>Craniata</taxon>
        <taxon>Vertebrata</taxon>
        <taxon>Euteleostomi</taxon>
        <taxon>Actinopterygii</taxon>
        <taxon>Neopterygii</taxon>
        <taxon>Teleostei</taxon>
        <taxon>Anguilliformes</taxon>
        <taxon>Anguillidae</taxon>
        <taxon>Anguilla</taxon>
    </lineage>
</organism>
<accession>A0A0E9TFQ6</accession>
<reference evidence="2" key="2">
    <citation type="journal article" date="2015" name="Fish Shellfish Immunol.">
        <title>Early steps in the European eel (Anguilla anguilla)-Vibrio vulnificus interaction in the gills: Role of the RtxA13 toxin.</title>
        <authorList>
            <person name="Callol A."/>
            <person name="Pajuelo D."/>
            <person name="Ebbesson L."/>
            <person name="Teles M."/>
            <person name="MacKenzie S."/>
            <person name="Amaro C."/>
        </authorList>
    </citation>
    <scope>NUCLEOTIDE SEQUENCE</scope>
</reference>
<reference evidence="2" key="1">
    <citation type="submission" date="2014-11" db="EMBL/GenBank/DDBJ databases">
        <authorList>
            <person name="Amaro Gonzalez C."/>
        </authorList>
    </citation>
    <scope>NUCLEOTIDE SEQUENCE</scope>
</reference>
<proteinExistence type="predicted"/>
<protein>
    <submittedName>
        <fullName evidence="2">Uncharacterized protein</fullName>
    </submittedName>
</protein>
<dbReference type="EMBL" id="GBXM01056146">
    <property type="protein sequence ID" value="JAH52431.1"/>
    <property type="molecule type" value="Transcribed_RNA"/>
</dbReference>